<evidence type="ECO:0000313" key="2">
    <source>
        <dbReference type="EMBL" id="JAG91864.1"/>
    </source>
</evidence>
<keyword evidence="1" id="KW-0732">Signal</keyword>
<feature type="signal peptide" evidence="1">
    <location>
        <begin position="1"/>
        <end position="29"/>
    </location>
</feature>
<protein>
    <submittedName>
        <fullName evidence="2">Putative secreted protein</fullName>
    </submittedName>
</protein>
<feature type="chain" id="PRO_5002212753" evidence="1">
    <location>
        <begin position="30"/>
        <end position="113"/>
    </location>
</feature>
<dbReference type="PROSITE" id="PS51257">
    <property type="entry name" value="PROKAR_LIPOPROTEIN"/>
    <property type="match status" value="1"/>
</dbReference>
<evidence type="ECO:0000256" key="1">
    <source>
        <dbReference type="SAM" id="SignalP"/>
    </source>
</evidence>
<dbReference type="EMBL" id="GBZX01000876">
    <property type="protein sequence ID" value="JAG91864.1"/>
    <property type="molecule type" value="mRNA"/>
</dbReference>
<proteinExistence type="evidence at transcript level"/>
<sequence length="113" mass="12765">MGKAVKMIRSLCFAVLFVTLSCVWLPALSTGEKQKCGPITPQSFGEPSTLDKFCKAIDPQQKTMPNKSSWKYITVFCPRNVFCCARKDPSGNITYFKKETTKSTFCLRQKSQH</sequence>
<dbReference type="AlphaFoldDB" id="A0A0C9S3V0"/>
<reference evidence="2" key="1">
    <citation type="journal article" date="2015" name="PLoS ONE">
        <title>An Insight into the Sialome of the Lone Star Tick, Amblyomma americanum, with a Glimpse on Its Time Dependent Gene Expression.</title>
        <authorList>
            <person name="Karim S."/>
            <person name="Ribeiro J.M."/>
        </authorList>
    </citation>
    <scope>NUCLEOTIDE SEQUENCE</scope>
    <source>
        <tissue evidence="2">Salivary gland</tissue>
    </source>
</reference>
<organism evidence="2">
    <name type="scientific">Amblyomma americanum</name>
    <name type="common">Lone star tick</name>
    <dbReference type="NCBI Taxonomy" id="6943"/>
    <lineage>
        <taxon>Eukaryota</taxon>
        <taxon>Metazoa</taxon>
        <taxon>Ecdysozoa</taxon>
        <taxon>Arthropoda</taxon>
        <taxon>Chelicerata</taxon>
        <taxon>Arachnida</taxon>
        <taxon>Acari</taxon>
        <taxon>Parasitiformes</taxon>
        <taxon>Ixodida</taxon>
        <taxon>Ixodoidea</taxon>
        <taxon>Ixodidae</taxon>
        <taxon>Amblyomminae</taxon>
        <taxon>Amblyomma</taxon>
    </lineage>
</organism>
<name>A0A0C9S3V0_AMBAM</name>
<accession>A0A0C9S3V0</accession>